<reference evidence="2 3" key="1">
    <citation type="submission" date="2022-07" db="EMBL/GenBank/DDBJ databases">
        <title>Novel species in genus cellulomonas.</title>
        <authorList>
            <person name="Ye L."/>
        </authorList>
    </citation>
    <scope>NUCLEOTIDE SEQUENCE [LARGE SCALE GENOMIC DNA]</scope>
    <source>
        <strain evidence="3">zg-Y338</strain>
    </source>
</reference>
<dbReference type="EMBL" id="CP101988">
    <property type="protein sequence ID" value="UUI74449.1"/>
    <property type="molecule type" value="Genomic_DNA"/>
</dbReference>
<protein>
    <submittedName>
        <fullName evidence="2">Uncharacterized protein</fullName>
    </submittedName>
</protein>
<keyword evidence="3" id="KW-1185">Reference proteome</keyword>
<name>A0ABY5KVI4_9CELL</name>
<evidence type="ECO:0000313" key="3">
    <source>
        <dbReference type="Proteomes" id="UP001316189"/>
    </source>
</evidence>
<sequence length="53" mass="5717">MDSVWIVIGLAALIGLLAVAVRQVRRDGYGSQPPPLSHPAGRLRDATRGTPYF</sequence>
<gene>
    <name evidence="2" type="ORF">NP064_11650</name>
</gene>
<dbReference type="Proteomes" id="UP001316189">
    <property type="component" value="Chromosome"/>
</dbReference>
<evidence type="ECO:0000313" key="2">
    <source>
        <dbReference type="EMBL" id="UUI74449.1"/>
    </source>
</evidence>
<accession>A0ABY5KVI4</accession>
<organism evidence="2 3">
    <name type="scientific">Cellulomonas chengniuliangii</name>
    <dbReference type="NCBI Taxonomy" id="2968084"/>
    <lineage>
        <taxon>Bacteria</taxon>
        <taxon>Bacillati</taxon>
        <taxon>Actinomycetota</taxon>
        <taxon>Actinomycetes</taxon>
        <taxon>Micrococcales</taxon>
        <taxon>Cellulomonadaceae</taxon>
        <taxon>Cellulomonas</taxon>
    </lineage>
</organism>
<evidence type="ECO:0000256" key="1">
    <source>
        <dbReference type="SAM" id="MobiDB-lite"/>
    </source>
</evidence>
<dbReference type="RefSeq" id="WP_227569492.1">
    <property type="nucleotide sequence ID" value="NZ_CP101988.1"/>
</dbReference>
<feature type="region of interest" description="Disordered" evidence="1">
    <location>
        <begin position="29"/>
        <end position="53"/>
    </location>
</feature>
<proteinExistence type="predicted"/>